<name>A0ACB7PPD5_9PEZI</name>
<dbReference type="EMBL" id="JAGIZQ010000002">
    <property type="protein sequence ID" value="KAH6641632.1"/>
    <property type="molecule type" value="Genomic_DNA"/>
</dbReference>
<keyword evidence="2" id="KW-1185">Reference proteome</keyword>
<dbReference type="Proteomes" id="UP000724584">
    <property type="component" value="Unassembled WGS sequence"/>
</dbReference>
<reference evidence="1 2" key="1">
    <citation type="journal article" date="2021" name="Nat. Commun.">
        <title>Genetic determinants of endophytism in the Arabidopsis root mycobiome.</title>
        <authorList>
            <person name="Mesny F."/>
            <person name="Miyauchi S."/>
            <person name="Thiergart T."/>
            <person name="Pickel B."/>
            <person name="Atanasova L."/>
            <person name="Karlsson M."/>
            <person name="Huettel B."/>
            <person name="Barry K.W."/>
            <person name="Haridas S."/>
            <person name="Chen C."/>
            <person name="Bauer D."/>
            <person name="Andreopoulos W."/>
            <person name="Pangilinan J."/>
            <person name="LaButti K."/>
            <person name="Riley R."/>
            <person name="Lipzen A."/>
            <person name="Clum A."/>
            <person name="Drula E."/>
            <person name="Henrissat B."/>
            <person name="Kohler A."/>
            <person name="Grigoriev I.V."/>
            <person name="Martin F.M."/>
            <person name="Hacquard S."/>
        </authorList>
    </citation>
    <scope>NUCLEOTIDE SEQUENCE [LARGE SCALE GENOMIC DNA]</scope>
    <source>
        <strain evidence="1 2">MPI-SDFR-AT-0079</strain>
    </source>
</reference>
<gene>
    <name evidence="1" type="ORF">F5144DRAFT_564229</name>
</gene>
<organism evidence="1 2">
    <name type="scientific">Chaetomium tenue</name>
    <dbReference type="NCBI Taxonomy" id="1854479"/>
    <lineage>
        <taxon>Eukaryota</taxon>
        <taxon>Fungi</taxon>
        <taxon>Dikarya</taxon>
        <taxon>Ascomycota</taxon>
        <taxon>Pezizomycotina</taxon>
        <taxon>Sordariomycetes</taxon>
        <taxon>Sordariomycetidae</taxon>
        <taxon>Sordariales</taxon>
        <taxon>Chaetomiaceae</taxon>
        <taxon>Chaetomium</taxon>
    </lineage>
</organism>
<comment type="caution">
    <text evidence="1">The sequence shown here is derived from an EMBL/GenBank/DDBJ whole genome shotgun (WGS) entry which is preliminary data.</text>
</comment>
<evidence type="ECO:0000313" key="1">
    <source>
        <dbReference type="EMBL" id="KAH6641632.1"/>
    </source>
</evidence>
<evidence type="ECO:0000313" key="2">
    <source>
        <dbReference type="Proteomes" id="UP000724584"/>
    </source>
</evidence>
<accession>A0ACB7PPD5</accession>
<proteinExistence type="predicted"/>
<sequence>MPSVPFGKEMKLPNSLGEMATPRLGEPLGYEGSDSAADKRTAVRSTQYSEDSVGKTACRLLTFSYSLGPRLRGRPGATKKQQPARLNGLATGRYLLAGLPWLSLVPEPVDTRARLKTPTLGLKG</sequence>
<protein>
    <submittedName>
        <fullName evidence="1">Uncharacterized protein</fullName>
    </submittedName>
</protein>